<name>A0A1N7LLF3_9PROT</name>
<evidence type="ECO:0000313" key="1">
    <source>
        <dbReference type="EMBL" id="SIS74622.1"/>
    </source>
</evidence>
<reference evidence="1 2" key="1">
    <citation type="submission" date="2017-01" db="EMBL/GenBank/DDBJ databases">
        <authorList>
            <person name="Mah S.A."/>
            <person name="Swanson W.J."/>
            <person name="Moy G.W."/>
            <person name="Vacquier V.D."/>
        </authorList>
    </citation>
    <scope>NUCLEOTIDE SEQUENCE [LARGE SCALE GENOMIC DNA]</scope>
    <source>
        <strain evidence="1 2">DSM 11589</strain>
    </source>
</reference>
<dbReference type="RefSeq" id="WP_076400065.1">
    <property type="nucleotide sequence ID" value="NZ_FTOA01000003.1"/>
</dbReference>
<dbReference type="EMBL" id="FTOA01000003">
    <property type="protein sequence ID" value="SIS74622.1"/>
    <property type="molecule type" value="Genomic_DNA"/>
</dbReference>
<proteinExistence type="predicted"/>
<sequence>MNRNVAVHTVLPGGGLHGPERQQAVSTLDLPPALVFHVFCDGEDLWVTDPVELARYCRRHPEALVEILGTERLKTAH</sequence>
<organism evidence="1 2">
    <name type="scientific">Insolitispirillum peregrinum</name>
    <dbReference type="NCBI Taxonomy" id="80876"/>
    <lineage>
        <taxon>Bacteria</taxon>
        <taxon>Pseudomonadati</taxon>
        <taxon>Pseudomonadota</taxon>
        <taxon>Alphaproteobacteria</taxon>
        <taxon>Rhodospirillales</taxon>
        <taxon>Novispirillaceae</taxon>
        <taxon>Insolitispirillum</taxon>
    </lineage>
</organism>
<evidence type="ECO:0000313" key="2">
    <source>
        <dbReference type="Proteomes" id="UP000185678"/>
    </source>
</evidence>
<dbReference type="Proteomes" id="UP000185678">
    <property type="component" value="Unassembled WGS sequence"/>
</dbReference>
<accession>A0A1N7LLF3</accession>
<gene>
    <name evidence="1" type="ORF">SAMN05421779_103401</name>
</gene>
<keyword evidence="2" id="KW-1185">Reference proteome</keyword>
<dbReference type="AlphaFoldDB" id="A0A1N7LLF3"/>
<protein>
    <submittedName>
        <fullName evidence="1">Uncharacterized protein</fullName>
    </submittedName>
</protein>